<dbReference type="OrthoDB" id="4849252at2759"/>
<evidence type="ECO:0000313" key="2">
    <source>
        <dbReference type="EMBL" id="EKD15493.1"/>
    </source>
</evidence>
<gene>
    <name evidence="2" type="ORF">MBM_06121</name>
</gene>
<keyword evidence="3" id="KW-1185">Reference proteome</keyword>
<evidence type="ECO:0000313" key="3">
    <source>
        <dbReference type="Proteomes" id="UP000006753"/>
    </source>
</evidence>
<dbReference type="EMBL" id="JH921441">
    <property type="protein sequence ID" value="EKD15493.1"/>
    <property type="molecule type" value="Genomic_DNA"/>
</dbReference>
<dbReference type="HOGENOM" id="CLU_953394_0_0_1"/>
<evidence type="ECO:0000256" key="1">
    <source>
        <dbReference type="SAM" id="MobiDB-lite"/>
    </source>
</evidence>
<feature type="compositionally biased region" description="Basic residues" evidence="1">
    <location>
        <begin position="100"/>
        <end position="113"/>
    </location>
</feature>
<sequence>MSDSHGSTQAVKSVAEGAHKPRYKHGRTRANSWFKASVTILFHNIIWAQKQLRGSIKYKQPAVFVAYNERRGRSNGPSAARQQGAIRATNLLAPTSTPIPKKKSQLRNSKRKQERITGKESDPAASPAVIPQLRRRPPTQEDYVSVRPESSYLHFKNSLTMASISGYIDTERGPVPITANLDPEFPQNLISVACVARLGLVIESHGTGDDGGTQEVMIDFGRGEKSKSSGQVVFRWSAGVSSHRIPFNVTCLVYEHNIRSLVLGQPFVEKRQHYWNGGEDGVGTENGRDRWR</sequence>
<feature type="region of interest" description="Disordered" evidence="1">
    <location>
        <begin position="91"/>
        <end position="145"/>
    </location>
</feature>
<dbReference type="Proteomes" id="UP000006753">
    <property type="component" value="Unassembled WGS sequence"/>
</dbReference>
<accession>K1X470</accession>
<dbReference type="InParanoid" id="K1X470"/>
<reference evidence="2 3" key="1">
    <citation type="journal article" date="2012" name="BMC Genomics">
        <title>Sequencing the genome of Marssonina brunnea reveals fungus-poplar co-evolution.</title>
        <authorList>
            <person name="Zhu S."/>
            <person name="Cao Y.-Z."/>
            <person name="Jiang C."/>
            <person name="Tan B.-Y."/>
            <person name="Wang Z."/>
            <person name="Feng S."/>
            <person name="Zhang L."/>
            <person name="Su X.-H."/>
            <person name="Brejova B."/>
            <person name="Vinar T."/>
            <person name="Xu M."/>
            <person name="Wang M.-X."/>
            <person name="Zhang S.-G."/>
            <person name="Huang M.-R."/>
            <person name="Wu R."/>
            <person name="Zhou Y."/>
        </authorList>
    </citation>
    <scope>NUCLEOTIDE SEQUENCE [LARGE SCALE GENOMIC DNA]</scope>
    <source>
        <strain evidence="2 3">MB_m1</strain>
    </source>
</reference>
<proteinExistence type="predicted"/>
<dbReference type="AlphaFoldDB" id="K1X470"/>
<organism evidence="2 3">
    <name type="scientific">Marssonina brunnea f. sp. multigermtubi (strain MB_m1)</name>
    <name type="common">Marssonina leaf spot fungus</name>
    <dbReference type="NCBI Taxonomy" id="1072389"/>
    <lineage>
        <taxon>Eukaryota</taxon>
        <taxon>Fungi</taxon>
        <taxon>Dikarya</taxon>
        <taxon>Ascomycota</taxon>
        <taxon>Pezizomycotina</taxon>
        <taxon>Leotiomycetes</taxon>
        <taxon>Helotiales</taxon>
        <taxon>Drepanopezizaceae</taxon>
        <taxon>Drepanopeziza</taxon>
    </lineage>
</organism>
<name>K1X470_MARBU</name>
<feature type="compositionally biased region" description="Polar residues" evidence="1">
    <location>
        <begin position="1"/>
        <end position="11"/>
    </location>
</feature>
<feature type="region of interest" description="Disordered" evidence="1">
    <location>
        <begin position="1"/>
        <end position="25"/>
    </location>
</feature>
<dbReference type="KEGG" id="mbe:MBM_06121"/>
<protein>
    <submittedName>
        <fullName evidence="2">Uncharacterized protein</fullName>
    </submittedName>
</protein>